<name>A0A8B6E5Y3_MYTGA</name>
<dbReference type="AlphaFoldDB" id="A0A8B6E5Y3"/>
<comment type="caution">
    <text evidence="1">The sequence shown here is derived from an EMBL/GenBank/DDBJ whole genome shotgun (WGS) entry which is preliminary data.</text>
</comment>
<protein>
    <submittedName>
        <fullName evidence="1">Uncharacterized protein</fullName>
    </submittedName>
</protein>
<dbReference type="OrthoDB" id="6199738at2759"/>
<dbReference type="Proteomes" id="UP000596742">
    <property type="component" value="Unassembled WGS sequence"/>
</dbReference>
<organism evidence="1 2">
    <name type="scientific">Mytilus galloprovincialis</name>
    <name type="common">Mediterranean mussel</name>
    <dbReference type="NCBI Taxonomy" id="29158"/>
    <lineage>
        <taxon>Eukaryota</taxon>
        <taxon>Metazoa</taxon>
        <taxon>Spiralia</taxon>
        <taxon>Lophotrochozoa</taxon>
        <taxon>Mollusca</taxon>
        <taxon>Bivalvia</taxon>
        <taxon>Autobranchia</taxon>
        <taxon>Pteriomorphia</taxon>
        <taxon>Mytilida</taxon>
        <taxon>Mytiloidea</taxon>
        <taxon>Mytilidae</taxon>
        <taxon>Mytilinae</taxon>
        <taxon>Mytilus</taxon>
    </lineage>
</organism>
<reference evidence="1" key="1">
    <citation type="submission" date="2018-11" db="EMBL/GenBank/DDBJ databases">
        <authorList>
            <person name="Alioto T."/>
            <person name="Alioto T."/>
        </authorList>
    </citation>
    <scope>NUCLEOTIDE SEQUENCE</scope>
</reference>
<evidence type="ECO:0000313" key="2">
    <source>
        <dbReference type="Proteomes" id="UP000596742"/>
    </source>
</evidence>
<accession>A0A8B6E5Y3</accession>
<sequence length="86" mass="9769">MTGVLDEDIINEGVIDTIEQLLQRYDVCVIDTVEQLLQRYVSDVTNARLGCYKGMTGVLDEDIINEGVIDTIEQLLQRYDVFVCII</sequence>
<dbReference type="EMBL" id="UYJE01004674">
    <property type="protein sequence ID" value="VDI30241.1"/>
    <property type="molecule type" value="Genomic_DNA"/>
</dbReference>
<evidence type="ECO:0000313" key="1">
    <source>
        <dbReference type="EMBL" id="VDI30241.1"/>
    </source>
</evidence>
<keyword evidence="2" id="KW-1185">Reference proteome</keyword>
<proteinExistence type="predicted"/>
<gene>
    <name evidence="1" type="ORF">MGAL_10B062239</name>
</gene>